<dbReference type="Gene3D" id="2.40.50.140">
    <property type="entry name" value="Nucleic acid-binding proteins"/>
    <property type="match status" value="1"/>
</dbReference>
<dbReference type="GO" id="GO:0008270">
    <property type="term" value="F:zinc ion binding"/>
    <property type="evidence" value="ECO:0007669"/>
    <property type="project" value="UniProtKB-KW"/>
</dbReference>
<evidence type="ECO:0000259" key="6">
    <source>
        <dbReference type="Pfam" id="PF08646"/>
    </source>
</evidence>
<proteinExistence type="inferred from homology"/>
<dbReference type="InterPro" id="IPR013955">
    <property type="entry name" value="Rep_factor-A_C"/>
</dbReference>
<keyword evidence="2" id="KW-0479">Metal-binding</keyword>
<name>A0AAV7E6W4_ARIFI</name>
<dbReference type="SUPFAM" id="SSF50249">
    <property type="entry name" value="Nucleic acid-binding proteins"/>
    <property type="match status" value="1"/>
</dbReference>
<evidence type="ECO:0000313" key="7">
    <source>
        <dbReference type="EMBL" id="KAG9444570.1"/>
    </source>
</evidence>
<comment type="similarity">
    <text evidence="1">Belongs to the replication factor A protein 1 family.</text>
</comment>
<dbReference type="GO" id="GO:0003677">
    <property type="term" value="F:DNA binding"/>
    <property type="evidence" value="ECO:0007669"/>
    <property type="project" value="UniProtKB-KW"/>
</dbReference>
<dbReference type="InterPro" id="IPR012340">
    <property type="entry name" value="NA-bd_OB-fold"/>
</dbReference>
<accession>A0AAV7E6W4</accession>
<dbReference type="CDD" id="cd04476">
    <property type="entry name" value="RPA1_DBD_C"/>
    <property type="match status" value="1"/>
</dbReference>
<evidence type="ECO:0000256" key="3">
    <source>
        <dbReference type="ARBA" id="ARBA00022771"/>
    </source>
</evidence>
<reference evidence="7 8" key="1">
    <citation type="submission" date="2021-07" db="EMBL/GenBank/DDBJ databases">
        <title>The Aristolochia fimbriata genome: insights into angiosperm evolution, floral development and chemical biosynthesis.</title>
        <authorList>
            <person name="Jiao Y."/>
        </authorList>
    </citation>
    <scope>NUCLEOTIDE SEQUENCE [LARGE SCALE GENOMIC DNA]</scope>
    <source>
        <strain evidence="7">IBCAS-2021</strain>
        <tissue evidence="7">Leaf</tissue>
    </source>
</reference>
<protein>
    <recommendedName>
        <fullName evidence="6">Replication factor A C-terminal domain-containing protein</fullName>
    </recommendedName>
</protein>
<evidence type="ECO:0000313" key="8">
    <source>
        <dbReference type="Proteomes" id="UP000825729"/>
    </source>
</evidence>
<dbReference type="Proteomes" id="UP000825729">
    <property type="component" value="Unassembled WGS sequence"/>
</dbReference>
<comment type="caution">
    <text evidence="7">The sequence shown here is derived from an EMBL/GenBank/DDBJ whole genome shotgun (WGS) entry which is preliminary data.</text>
</comment>
<keyword evidence="5" id="KW-0238">DNA-binding</keyword>
<dbReference type="Gene3D" id="2.20.25.10">
    <property type="match status" value="1"/>
</dbReference>
<evidence type="ECO:0000256" key="1">
    <source>
        <dbReference type="ARBA" id="ARBA00005690"/>
    </source>
</evidence>
<dbReference type="AlphaFoldDB" id="A0AAV7E6W4"/>
<evidence type="ECO:0000256" key="2">
    <source>
        <dbReference type="ARBA" id="ARBA00022723"/>
    </source>
</evidence>
<dbReference type="InterPro" id="IPR047192">
    <property type="entry name" value="Euk_RPA1_DBD_C"/>
</dbReference>
<keyword evidence="4" id="KW-0862">Zinc</keyword>
<dbReference type="EMBL" id="JAINDJ010000006">
    <property type="protein sequence ID" value="KAG9444570.1"/>
    <property type="molecule type" value="Genomic_DNA"/>
</dbReference>
<dbReference type="Pfam" id="PF08646">
    <property type="entry name" value="Rep_fac-A_C"/>
    <property type="match status" value="1"/>
</dbReference>
<evidence type="ECO:0000256" key="5">
    <source>
        <dbReference type="ARBA" id="ARBA00023125"/>
    </source>
</evidence>
<evidence type="ECO:0000256" key="4">
    <source>
        <dbReference type="ARBA" id="ARBA00022833"/>
    </source>
</evidence>
<feature type="domain" description="Replication factor A C-terminal" evidence="6">
    <location>
        <begin position="14"/>
        <end position="154"/>
    </location>
</feature>
<dbReference type="FunFam" id="2.40.50.140:FF:000090">
    <property type="entry name" value="Replication protein A subunit"/>
    <property type="match status" value="1"/>
</dbReference>
<gene>
    <name evidence="7" type="ORF">H6P81_015910</name>
</gene>
<keyword evidence="8" id="KW-1185">Reference proteome</keyword>
<sequence length="193" mass="22449">MKDEGLGGSEKAEWISVKASVSIIKTDNFFYEACPWLVGDRQCNKKVTNNGDGRWQCERYLLQLQIEDHTGLAWVTAFQESGEDIMGISTKELYLLKYEEQDDARFGEIVKRVLFSKLLFKLKVKEESFNDEQRVKIPVIKTKKVNFTQENMYLLSLIDKSPNKHKIFQIMDLLGLLQHLERRRKALESNNIG</sequence>
<organism evidence="7 8">
    <name type="scientific">Aristolochia fimbriata</name>
    <name type="common">White veined hardy Dutchman's pipe vine</name>
    <dbReference type="NCBI Taxonomy" id="158543"/>
    <lineage>
        <taxon>Eukaryota</taxon>
        <taxon>Viridiplantae</taxon>
        <taxon>Streptophyta</taxon>
        <taxon>Embryophyta</taxon>
        <taxon>Tracheophyta</taxon>
        <taxon>Spermatophyta</taxon>
        <taxon>Magnoliopsida</taxon>
        <taxon>Magnoliidae</taxon>
        <taxon>Piperales</taxon>
        <taxon>Aristolochiaceae</taxon>
        <taxon>Aristolochia</taxon>
    </lineage>
</organism>
<keyword evidence="3" id="KW-0863">Zinc-finger</keyword>